<dbReference type="Pfam" id="PF05193">
    <property type="entry name" value="Peptidase_M16_C"/>
    <property type="match status" value="2"/>
</dbReference>
<dbReference type="InterPro" id="IPR007863">
    <property type="entry name" value="Peptidase_M16_C"/>
</dbReference>
<evidence type="ECO:0000313" key="7">
    <source>
        <dbReference type="EMBL" id="SKB71690.1"/>
    </source>
</evidence>
<comment type="cofactor">
    <cofactor evidence="1">
        <name>Zn(2+)</name>
        <dbReference type="ChEBI" id="CHEBI:29105"/>
    </cofactor>
</comment>
<evidence type="ECO:0000256" key="4">
    <source>
        <dbReference type="SAM" id="SignalP"/>
    </source>
</evidence>
<keyword evidence="7" id="KW-0645">Protease</keyword>
<dbReference type="OrthoDB" id="9811314at2"/>
<reference evidence="8" key="1">
    <citation type="submission" date="2017-02" db="EMBL/GenBank/DDBJ databases">
        <authorList>
            <person name="Varghese N."/>
            <person name="Submissions S."/>
        </authorList>
    </citation>
    <scope>NUCLEOTIDE SEQUENCE [LARGE SCALE GENOMIC DNA]</scope>
    <source>
        <strain evidence="8">DSM 23405</strain>
    </source>
</reference>
<protein>
    <submittedName>
        <fullName evidence="7">Zinc protease</fullName>
    </submittedName>
</protein>
<keyword evidence="7" id="KW-0378">Hydrolase</keyword>
<accession>A0A1T5DJN6</accession>
<gene>
    <name evidence="7" type="ORF">SAMN05660776_2673</name>
</gene>
<evidence type="ECO:0000256" key="3">
    <source>
        <dbReference type="RuleBase" id="RU004447"/>
    </source>
</evidence>
<comment type="similarity">
    <text evidence="2 3">Belongs to the peptidase M16 family.</text>
</comment>
<dbReference type="GO" id="GO:0006508">
    <property type="term" value="P:proteolysis"/>
    <property type="evidence" value="ECO:0007669"/>
    <property type="project" value="UniProtKB-KW"/>
</dbReference>
<dbReference type="Proteomes" id="UP000190230">
    <property type="component" value="Unassembled WGS sequence"/>
</dbReference>
<feature type="domain" description="Peptidase M16 C-terminal" evidence="6">
    <location>
        <begin position="207"/>
        <end position="379"/>
    </location>
</feature>
<dbReference type="PANTHER" id="PTHR11851">
    <property type="entry name" value="METALLOPROTEASE"/>
    <property type="match status" value="1"/>
</dbReference>
<dbReference type="InterPro" id="IPR001431">
    <property type="entry name" value="Pept_M16_Zn_BS"/>
</dbReference>
<organism evidence="7 8">
    <name type="scientific">Salegentibacter holothuriorum</name>
    <dbReference type="NCBI Taxonomy" id="241145"/>
    <lineage>
        <taxon>Bacteria</taxon>
        <taxon>Pseudomonadati</taxon>
        <taxon>Bacteroidota</taxon>
        <taxon>Flavobacteriia</taxon>
        <taxon>Flavobacteriales</taxon>
        <taxon>Flavobacteriaceae</taxon>
        <taxon>Salegentibacter</taxon>
    </lineage>
</organism>
<dbReference type="GO" id="GO:0046872">
    <property type="term" value="F:metal ion binding"/>
    <property type="evidence" value="ECO:0007669"/>
    <property type="project" value="InterPro"/>
</dbReference>
<proteinExistence type="inferred from homology"/>
<dbReference type="Pfam" id="PF00675">
    <property type="entry name" value="Peptidase_M16"/>
    <property type="match status" value="2"/>
</dbReference>
<feature type="domain" description="Peptidase M16 N-terminal" evidence="5">
    <location>
        <begin position="541"/>
        <end position="618"/>
    </location>
</feature>
<dbReference type="Gene3D" id="3.30.830.10">
    <property type="entry name" value="Metalloenzyme, LuxS/M16 peptidase-like"/>
    <property type="match status" value="4"/>
</dbReference>
<feature type="signal peptide" evidence="4">
    <location>
        <begin position="1"/>
        <end position="23"/>
    </location>
</feature>
<evidence type="ECO:0000256" key="2">
    <source>
        <dbReference type="ARBA" id="ARBA00007261"/>
    </source>
</evidence>
<feature type="chain" id="PRO_5012391496" evidence="4">
    <location>
        <begin position="24"/>
        <end position="913"/>
    </location>
</feature>
<sequence>MKQCFFLRICTYVMLFSFFTSYAQENKFQHLKSLGGIEEYNYKPNDLQVLLYQDQAAPVVTVQITYHVGSKHEVPGNTGSTHLLEHLMFKGTPKYNPETTTVTNVLQNIGANLNATTWNDRTNYYETIPSDYLELALEVEADRMRNALLLPEDKEAEMTVVRNEFEQGENNPNSILSKEIWATAFMAHPYHHSTIGWKSDIENAPNEKLREFYDTYYWPNNATLSIIGDFEKEEVFELVDKYFSKISKAPKDFPQPYTEEPEQTGPRQITVKKPGQTGVVMTAFKVPGRMHKDHATLGVLNMILSNGASSILNKKFTDNGKALYAYSQLSNFKDHNLMSIGLGLAPDFEHHEAKEELLALVDTIKAKGVAKEDINRVVSATVASNKMSRDGSFAIAGALNEAIAVGDWTDYINRIEKLKQVTADDVQRVAKKYLNIDQSTTGFFIPKNKTGNNEQQEAQAEAFQESSNNELYYRNLNTVRKEQTAATNLNFTPLKKDNPFKYKRQQVSGIDLVTVNTAVDDFITVTGSFNAGESVAKKSNLASITAAMLSKGTSTKDKYEFSEALEKMGTNLSFYSGDFKTGFYFKTLNDNANSVIQLLTEALFNPAFEEEELELIKKQYVGNLKNRLDDPSTLAQIELAQTIYPEDHPNYAKSIEEQIEEIESITLKDVKAFHKSQYLNAPIQTVIVGDVNETEIVNALKKNFPASTKKATSLTYPSKSTKSKKEVSKTIQVPEKPSASLVIAQYTGLTKNDPDYLAMKVGTYALGGGFAGRLMQEVRDKEGLTYGIYANQAGNTFTDGYWLVNASFNPDLIEKGEASSFREINNWIEEGITREELQNKKTNIIGSFKVSLSTTGGMANTILQYLQEGKDPSYIATYPKEIEKLSLKEVNSAIKKYIKPGQFITIKSGSIKE</sequence>
<keyword evidence="8" id="KW-1185">Reference proteome</keyword>
<name>A0A1T5DJN6_9FLAO</name>
<dbReference type="PROSITE" id="PS00143">
    <property type="entry name" value="INSULINASE"/>
    <property type="match status" value="1"/>
</dbReference>
<dbReference type="AlphaFoldDB" id="A0A1T5DJN6"/>
<feature type="domain" description="Peptidase M16 N-terminal" evidence="5">
    <location>
        <begin position="49"/>
        <end position="195"/>
    </location>
</feature>
<dbReference type="InterPro" id="IPR050361">
    <property type="entry name" value="MPP/UQCRC_Complex"/>
</dbReference>
<feature type="domain" description="Peptidase M16 C-terminal" evidence="6">
    <location>
        <begin position="664"/>
        <end position="843"/>
    </location>
</feature>
<dbReference type="InterPro" id="IPR011765">
    <property type="entry name" value="Pept_M16_N"/>
</dbReference>
<evidence type="ECO:0000256" key="1">
    <source>
        <dbReference type="ARBA" id="ARBA00001947"/>
    </source>
</evidence>
<dbReference type="SUPFAM" id="SSF63411">
    <property type="entry name" value="LuxS/MPP-like metallohydrolase"/>
    <property type="match status" value="4"/>
</dbReference>
<dbReference type="STRING" id="241145.SAMN05660776_2673"/>
<dbReference type="GO" id="GO:0004222">
    <property type="term" value="F:metalloendopeptidase activity"/>
    <property type="evidence" value="ECO:0007669"/>
    <property type="project" value="InterPro"/>
</dbReference>
<evidence type="ECO:0000259" key="5">
    <source>
        <dbReference type="Pfam" id="PF00675"/>
    </source>
</evidence>
<keyword evidence="4" id="KW-0732">Signal</keyword>
<dbReference type="PANTHER" id="PTHR11851:SF49">
    <property type="entry name" value="MITOCHONDRIAL-PROCESSING PEPTIDASE SUBUNIT ALPHA"/>
    <property type="match status" value="1"/>
</dbReference>
<dbReference type="RefSeq" id="WP_079721517.1">
    <property type="nucleotide sequence ID" value="NZ_FUYY01000005.1"/>
</dbReference>
<dbReference type="EMBL" id="FUYY01000005">
    <property type="protein sequence ID" value="SKB71690.1"/>
    <property type="molecule type" value="Genomic_DNA"/>
</dbReference>
<dbReference type="InterPro" id="IPR011249">
    <property type="entry name" value="Metalloenz_LuxS/M16"/>
</dbReference>
<evidence type="ECO:0000259" key="6">
    <source>
        <dbReference type="Pfam" id="PF05193"/>
    </source>
</evidence>
<evidence type="ECO:0000313" key="8">
    <source>
        <dbReference type="Proteomes" id="UP000190230"/>
    </source>
</evidence>